<protein>
    <recommendedName>
        <fullName evidence="4">Desulfoferrodoxin</fullName>
        <ecNumber evidence="3">1.15.1.2</ecNumber>
    </recommendedName>
    <alternativeName>
        <fullName evidence="10">Superoxide reductase</fullName>
    </alternativeName>
</protein>
<evidence type="ECO:0000259" key="13">
    <source>
        <dbReference type="Pfam" id="PF01880"/>
    </source>
</evidence>
<dbReference type="Gene3D" id="2.60.40.730">
    <property type="entry name" value="SOR catalytic domain"/>
    <property type="match status" value="1"/>
</dbReference>
<name>A0A1G9USL5_9FIRM</name>
<comment type="catalytic activity">
    <reaction evidence="11">
        <text>reduced [rubredoxin] + superoxide + 2 H(+) = oxidized [rubredoxin] + H2O2</text>
        <dbReference type="Rhea" id="RHEA:21324"/>
        <dbReference type="Rhea" id="RHEA-COMP:10302"/>
        <dbReference type="Rhea" id="RHEA-COMP:10303"/>
        <dbReference type="ChEBI" id="CHEBI:15378"/>
        <dbReference type="ChEBI" id="CHEBI:16240"/>
        <dbReference type="ChEBI" id="CHEBI:18421"/>
        <dbReference type="ChEBI" id="CHEBI:29033"/>
        <dbReference type="ChEBI" id="CHEBI:29034"/>
        <dbReference type="EC" id="1.15.1.2"/>
    </reaction>
</comment>
<dbReference type="GO" id="GO:0005506">
    <property type="term" value="F:iron ion binding"/>
    <property type="evidence" value="ECO:0007669"/>
    <property type="project" value="InterPro"/>
</dbReference>
<dbReference type="STRING" id="349095.SAMN05660299_01243"/>
<comment type="similarity">
    <text evidence="2">Belongs to the desulfoferrodoxin family.</text>
</comment>
<evidence type="ECO:0000259" key="14">
    <source>
        <dbReference type="Pfam" id="PF06397"/>
    </source>
</evidence>
<evidence type="ECO:0000256" key="8">
    <source>
        <dbReference type="ARBA" id="ARBA00023004"/>
    </source>
</evidence>
<keyword evidence="8 12" id="KW-0408">Iron</keyword>
<comment type="cofactor">
    <cofactor evidence="12">
        <name>Fe(2+)</name>
        <dbReference type="ChEBI" id="CHEBI:29033"/>
    </cofactor>
    <text evidence="12">Binds 1 Fe(2+) ion per subunit. The iron ion 2 is coordinated via four histidines and one cysteine residue.</text>
</comment>
<feature type="binding site" evidence="12">
    <location>
        <position position="118"/>
    </location>
    <ligand>
        <name>Fe cation</name>
        <dbReference type="ChEBI" id="CHEBI:24875"/>
        <label>1</label>
    </ligand>
</feature>
<dbReference type="OrthoDB" id="9814936at2"/>
<dbReference type="PANTHER" id="PTHR36541">
    <property type="entry name" value="SUPEROXIDE REDUCTASE-RELATED"/>
    <property type="match status" value="1"/>
</dbReference>
<feature type="domain" description="Desulfoferrodoxin N-terminal" evidence="14">
    <location>
        <begin position="4"/>
        <end position="36"/>
    </location>
</feature>
<feature type="binding site" evidence="12">
    <location>
        <position position="9"/>
    </location>
    <ligand>
        <name>Fe cation</name>
        <dbReference type="ChEBI" id="CHEBI:24875"/>
        <label>1</label>
    </ligand>
</feature>
<dbReference type="InterPro" id="IPR051233">
    <property type="entry name" value="Desulfoferrodoxin_SOR"/>
</dbReference>
<proteinExistence type="inferred from homology"/>
<evidence type="ECO:0000256" key="10">
    <source>
        <dbReference type="ARBA" id="ARBA00031398"/>
    </source>
</evidence>
<dbReference type="InterPro" id="IPR004793">
    <property type="entry name" value="Desulfoferrodoxin_rbo"/>
</dbReference>
<dbReference type="EMBL" id="FNHQ01000010">
    <property type="protein sequence ID" value="SDM62909.1"/>
    <property type="molecule type" value="Genomic_DNA"/>
</dbReference>
<reference evidence="15 16" key="1">
    <citation type="submission" date="2016-10" db="EMBL/GenBank/DDBJ databases">
        <authorList>
            <person name="de Groot N.N."/>
        </authorList>
    </citation>
    <scope>NUCLEOTIDE SEQUENCE [LARGE SCALE GENOMIC DNA]</scope>
    <source>
        <strain evidence="15 16">DSM 16981</strain>
    </source>
</reference>
<dbReference type="Gene3D" id="2.20.28.100">
    <property type="entry name" value="Desulphoferrodoxin, N-terminal domain"/>
    <property type="match status" value="1"/>
</dbReference>
<dbReference type="GO" id="GO:0019430">
    <property type="term" value="P:removal of superoxide radicals"/>
    <property type="evidence" value="ECO:0007669"/>
    <property type="project" value="InterPro"/>
</dbReference>
<dbReference type="Proteomes" id="UP000199309">
    <property type="component" value="Unassembled WGS sequence"/>
</dbReference>
<evidence type="ECO:0000256" key="4">
    <source>
        <dbReference type="ARBA" id="ARBA00014839"/>
    </source>
</evidence>
<feature type="binding site" evidence="12">
    <location>
        <position position="75"/>
    </location>
    <ligand>
        <name>Fe cation</name>
        <dbReference type="ChEBI" id="CHEBI:24875"/>
        <label>2</label>
        <note>catalytic</note>
    </ligand>
</feature>
<organism evidence="15 16">
    <name type="scientific">Megasphaera paucivorans</name>
    <dbReference type="NCBI Taxonomy" id="349095"/>
    <lineage>
        <taxon>Bacteria</taxon>
        <taxon>Bacillati</taxon>
        <taxon>Bacillota</taxon>
        <taxon>Negativicutes</taxon>
        <taxon>Veillonellales</taxon>
        <taxon>Veillonellaceae</taxon>
        <taxon>Megasphaera</taxon>
    </lineage>
</organism>
<evidence type="ECO:0000256" key="2">
    <source>
        <dbReference type="ARBA" id="ARBA00005941"/>
    </source>
</evidence>
<comment type="cofactor">
    <cofactor evidence="12">
        <name>Fe(3+)</name>
        <dbReference type="ChEBI" id="CHEBI:29034"/>
    </cofactor>
    <text evidence="12">Binds 1 Fe(3+) ion per subunit. The iron ion 1 is coordinated via 4 cysteine residues.</text>
</comment>
<dbReference type="EC" id="1.15.1.2" evidence="3"/>
<dbReference type="CDD" id="cd00974">
    <property type="entry name" value="DSRD"/>
    <property type="match status" value="1"/>
</dbReference>
<dbReference type="AlphaFoldDB" id="A0A1G9USL5"/>
<feature type="binding site" evidence="12">
    <location>
        <position position="12"/>
    </location>
    <ligand>
        <name>Fe cation</name>
        <dbReference type="ChEBI" id="CHEBI:24875"/>
        <label>1</label>
    </ligand>
</feature>
<dbReference type="GO" id="GO:0050605">
    <property type="term" value="F:superoxide reductase activity"/>
    <property type="evidence" value="ECO:0007669"/>
    <property type="project" value="UniProtKB-EC"/>
</dbReference>
<dbReference type="RefSeq" id="WP_091649431.1">
    <property type="nucleotide sequence ID" value="NZ_FNHQ01000010.1"/>
</dbReference>
<evidence type="ECO:0000313" key="15">
    <source>
        <dbReference type="EMBL" id="SDM62909.1"/>
    </source>
</evidence>
<dbReference type="NCBIfam" id="TIGR00320">
    <property type="entry name" value="dfx_rbo"/>
    <property type="match status" value="1"/>
</dbReference>
<feature type="binding site" evidence="12">
    <location>
        <position position="115"/>
    </location>
    <ligand>
        <name>Fe cation</name>
        <dbReference type="ChEBI" id="CHEBI:24875"/>
        <label>1</label>
    </ligand>
</feature>
<evidence type="ECO:0000313" key="16">
    <source>
        <dbReference type="Proteomes" id="UP000199309"/>
    </source>
</evidence>
<evidence type="ECO:0000256" key="11">
    <source>
        <dbReference type="ARBA" id="ARBA00047448"/>
    </source>
</evidence>
<keyword evidence="16" id="KW-1185">Reference proteome</keyword>
<evidence type="ECO:0000256" key="5">
    <source>
        <dbReference type="ARBA" id="ARBA00022448"/>
    </source>
</evidence>
<keyword evidence="6 12" id="KW-0479">Metal-binding</keyword>
<dbReference type="InterPro" id="IPR038094">
    <property type="entry name" value="Desulfoferrodoxin_N_sf"/>
</dbReference>
<evidence type="ECO:0000256" key="9">
    <source>
        <dbReference type="ARBA" id="ARBA00024690"/>
    </source>
</evidence>
<feature type="binding site" evidence="12">
    <location>
        <position position="69"/>
    </location>
    <ligand>
        <name>Fe cation</name>
        <dbReference type="ChEBI" id="CHEBI:24875"/>
        <label>2</label>
        <note>catalytic</note>
    </ligand>
</feature>
<gene>
    <name evidence="15" type="ORF">SAMN05660299_01243</name>
</gene>
<keyword evidence="7" id="KW-0249">Electron transport</keyword>
<feature type="domain" description="Desulfoferrodoxin ferrous iron-binding" evidence="13">
    <location>
        <begin position="42"/>
        <end position="123"/>
    </location>
</feature>
<feature type="binding site" evidence="12">
    <location>
        <position position="29"/>
    </location>
    <ligand>
        <name>Fe cation</name>
        <dbReference type="ChEBI" id="CHEBI:24875"/>
        <label>1</label>
    </ligand>
</feature>
<keyword evidence="5" id="KW-0813">Transport</keyword>
<comment type="function">
    <text evidence="9">Catalyzes the one-electron reduction of superoxide anion radical to hydrogen peroxide at a nonheme ferrous iron center. Plays a fundamental role in case of oxidative stress via its superoxide detoxification activity.</text>
</comment>
<dbReference type="SUPFAM" id="SSF49367">
    <property type="entry name" value="Superoxide reductase-like"/>
    <property type="match status" value="1"/>
</dbReference>
<accession>A0A1G9USL5</accession>
<evidence type="ECO:0000256" key="7">
    <source>
        <dbReference type="ARBA" id="ARBA00022982"/>
    </source>
</evidence>
<sequence>MTQVEFYRCELCGNIIAIVHDGGGRELTCCGQAMKHLEAGAVDAAKEKHVPAIVKEDGKIKVTVGSVEHPMLPEHFIQFVALAAEDRVMIKYLKPGDAPKAEFCEVPSGTVYEYCNLHGLWKADF</sequence>
<dbReference type="Pfam" id="PF01880">
    <property type="entry name" value="Desulfoferrodox"/>
    <property type="match status" value="1"/>
</dbReference>
<evidence type="ECO:0000256" key="1">
    <source>
        <dbReference type="ARBA" id="ARBA00001973"/>
    </source>
</evidence>
<evidence type="ECO:0000256" key="6">
    <source>
        <dbReference type="ARBA" id="ARBA00022723"/>
    </source>
</evidence>
<dbReference type="InterPro" id="IPR002742">
    <property type="entry name" value="Desulfoferrodoxin_Fe-bd_dom"/>
</dbReference>
<feature type="binding site" evidence="12">
    <location>
        <position position="49"/>
    </location>
    <ligand>
        <name>Fe cation</name>
        <dbReference type="ChEBI" id="CHEBI:24875"/>
        <label>2</label>
        <note>catalytic</note>
    </ligand>
</feature>
<dbReference type="NCBIfam" id="TIGR00319">
    <property type="entry name" value="desulf_FeS4"/>
    <property type="match status" value="1"/>
</dbReference>
<dbReference type="InterPro" id="IPR036073">
    <property type="entry name" value="Desulfoferrodoxin_Fe-bd_dom_sf"/>
</dbReference>
<dbReference type="InterPro" id="IPR004462">
    <property type="entry name" value="Desulfoferrodoxin_N"/>
</dbReference>
<evidence type="ECO:0000256" key="3">
    <source>
        <dbReference type="ARBA" id="ARBA00012679"/>
    </source>
</evidence>
<comment type="cofactor">
    <cofactor evidence="1">
        <name>Cu(2+)</name>
        <dbReference type="ChEBI" id="CHEBI:29036"/>
    </cofactor>
</comment>
<dbReference type="PANTHER" id="PTHR36541:SF1">
    <property type="entry name" value="SUPEROXIDE REDUCTASE-RELATED"/>
    <property type="match status" value="1"/>
</dbReference>
<dbReference type="Pfam" id="PF06397">
    <property type="entry name" value="Desulfoferrod_N"/>
    <property type="match status" value="1"/>
</dbReference>
<dbReference type="SUPFAM" id="SSF57802">
    <property type="entry name" value="Rubredoxin-like"/>
    <property type="match status" value="1"/>
</dbReference>
<feature type="binding site" evidence="12">
    <location>
        <position position="30"/>
    </location>
    <ligand>
        <name>Fe cation</name>
        <dbReference type="ChEBI" id="CHEBI:24875"/>
        <label>1</label>
    </ligand>
</feature>
<evidence type="ECO:0000256" key="12">
    <source>
        <dbReference type="PIRSR" id="PIRSR604793-1"/>
    </source>
</evidence>